<keyword evidence="1" id="KW-0547">Nucleotide-binding</keyword>
<dbReference type="GO" id="GO:0005886">
    <property type="term" value="C:plasma membrane"/>
    <property type="evidence" value="ECO:0007669"/>
    <property type="project" value="TreeGrafter"/>
</dbReference>
<dbReference type="AlphaFoldDB" id="A0AAN7EM25"/>
<proteinExistence type="predicted"/>
<comment type="caution">
    <text evidence="4">The sequence shown here is derived from an EMBL/GenBank/DDBJ whole genome shotgun (WGS) entry which is preliminary data.</text>
</comment>
<evidence type="ECO:0000256" key="2">
    <source>
        <dbReference type="ARBA" id="ARBA00022840"/>
    </source>
</evidence>
<dbReference type="PANTHER" id="PTHR27005:SF543">
    <property type="entry name" value="NON-FUNCTIONAL PSEUDOKINASE ZED1-LIKE"/>
    <property type="match status" value="1"/>
</dbReference>
<protein>
    <recommendedName>
        <fullName evidence="3">Protein kinase domain-containing protein</fullName>
    </recommendedName>
</protein>
<accession>A0AAN7EM25</accession>
<dbReference type="PANTHER" id="PTHR27005">
    <property type="entry name" value="WALL-ASSOCIATED RECEPTOR KINASE-LIKE 21"/>
    <property type="match status" value="1"/>
</dbReference>
<dbReference type="EMBL" id="JAXUIC010000008">
    <property type="protein sequence ID" value="KAK4575823.1"/>
    <property type="molecule type" value="Genomic_DNA"/>
</dbReference>
<organism evidence="4 5">
    <name type="scientific">Quercus rubra</name>
    <name type="common">Northern red oak</name>
    <name type="synonym">Quercus borealis</name>
    <dbReference type="NCBI Taxonomy" id="3512"/>
    <lineage>
        <taxon>Eukaryota</taxon>
        <taxon>Viridiplantae</taxon>
        <taxon>Streptophyta</taxon>
        <taxon>Embryophyta</taxon>
        <taxon>Tracheophyta</taxon>
        <taxon>Spermatophyta</taxon>
        <taxon>Magnoliopsida</taxon>
        <taxon>eudicotyledons</taxon>
        <taxon>Gunneridae</taxon>
        <taxon>Pentapetalae</taxon>
        <taxon>rosids</taxon>
        <taxon>fabids</taxon>
        <taxon>Fagales</taxon>
        <taxon>Fagaceae</taxon>
        <taxon>Quercus</taxon>
    </lineage>
</organism>
<dbReference type="InterPro" id="IPR000719">
    <property type="entry name" value="Prot_kinase_dom"/>
</dbReference>
<dbReference type="GO" id="GO:0005524">
    <property type="term" value="F:ATP binding"/>
    <property type="evidence" value="ECO:0007669"/>
    <property type="project" value="UniProtKB-KW"/>
</dbReference>
<evidence type="ECO:0000313" key="4">
    <source>
        <dbReference type="EMBL" id="KAK4575823.1"/>
    </source>
</evidence>
<dbReference type="PROSITE" id="PS50011">
    <property type="entry name" value="PROTEIN_KINASE_DOM"/>
    <property type="match status" value="1"/>
</dbReference>
<evidence type="ECO:0000259" key="3">
    <source>
        <dbReference type="PROSITE" id="PS50011"/>
    </source>
</evidence>
<sequence>MDEIFKAVRWGRGRRNFKDKMLLHLQAMQSCKSIPIRSFSDEELKQATNNYDARLVIVHNYRLVSIRKFEGGVHITEGRELSNYVINDQVNSAKMSTHNNVLKLIGCCLETQPPILVNEFAANGSLANQIQGSRGSQQHQPLAWASRLKIAREIAHVISYLWIDMRNIFLDQHDVAKLSNFEFSISVPKGETHVQVDILSWCVGYMFPEYFATGKVTERADVYSFGALLLELVIGQKSNDITQLNNGECYLCKMVLKVVALWILQSWQGEGEQQLQVVVDLAFTCRKRDSKIRATMVAVTKELMWIERLVL</sequence>
<dbReference type="GO" id="GO:0007166">
    <property type="term" value="P:cell surface receptor signaling pathway"/>
    <property type="evidence" value="ECO:0007669"/>
    <property type="project" value="InterPro"/>
</dbReference>
<name>A0AAN7EM25_QUERU</name>
<dbReference type="InterPro" id="IPR045274">
    <property type="entry name" value="WAK-like"/>
</dbReference>
<dbReference type="SUPFAM" id="SSF56112">
    <property type="entry name" value="Protein kinase-like (PK-like)"/>
    <property type="match status" value="1"/>
</dbReference>
<dbReference type="PROSITE" id="PS51257">
    <property type="entry name" value="PROKAR_LIPOPROTEIN"/>
    <property type="match status" value="1"/>
</dbReference>
<dbReference type="Proteomes" id="UP001324115">
    <property type="component" value="Unassembled WGS sequence"/>
</dbReference>
<reference evidence="4 5" key="1">
    <citation type="journal article" date="2023" name="G3 (Bethesda)">
        <title>A haplotype-resolved chromosome-scale genome for Quercus rubra L. provides insights into the genetics of adaptive traits for red oak species.</title>
        <authorList>
            <person name="Kapoor B."/>
            <person name="Jenkins J."/>
            <person name="Schmutz J."/>
            <person name="Zhebentyayeva T."/>
            <person name="Kuelheim C."/>
            <person name="Coggeshall M."/>
            <person name="Heim C."/>
            <person name="Lasky J.R."/>
            <person name="Leites L."/>
            <person name="Islam-Faridi N."/>
            <person name="Romero-Severson J."/>
            <person name="DeLeo V.L."/>
            <person name="Lucas S.M."/>
            <person name="Lazic D."/>
            <person name="Gailing O."/>
            <person name="Carlson J."/>
            <person name="Staton M."/>
        </authorList>
    </citation>
    <scope>NUCLEOTIDE SEQUENCE [LARGE SCALE GENOMIC DNA]</scope>
    <source>
        <strain evidence="4">Pseudo-F2</strain>
    </source>
</reference>
<dbReference type="Gene3D" id="3.30.200.20">
    <property type="entry name" value="Phosphorylase Kinase, domain 1"/>
    <property type="match status" value="1"/>
</dbReference>
<evidence type="ECO:0000313" key="5">
    <source>
        <dbReference type="Proteomes" id="UP001324115"/>
    </source>
</evidence>
<dbReference type="InterPro" id="IPR001245">
    <property type="entry name" value="Ser-Thr/Tyr_kinase_cat_dom"/>
</dbReference>
<keyword evidence="5" id="KW-1185">Reference proteome</keyword>
<feature type="domain" description="Protein kinase" evidence="3">
    <location>
        <begin position="1"/>
        <end position="306"/>
    </location>
</feature>
<dbReference type="Gene3D" id="1.10.510.10">
    <property type="entry name" value="Transferase(Phosphotransferase) domain 1"/>
    <property type="match status" value="1"/>
</dbReference>
<dbReference type="Pfam" id="PF07714">
    <property type="entry name" value="PK_Tyr_Ser-Thr"/>
    <property type="match status" value="1"/>
</dbReference>
<dbReference type="GO" id="GO:0004674">
    <property type="term" value="F:protein serine/threonine kinase activity"/>
    <property type="evidence" value="ECO:0007669"/>
    <property type="project" value="TreeGrafter"/>
</dbReference>
<evidence type="ECO:0000256" key="1">
    <source>
        <dbReference type="ARBA" id="ARBA00022741"/>
    </source>
</evidence>
<keyword evidence="2" id="KW-0067">ATP-binding</keyword>
<dbReference type="InterPro" id="IPR011009">
    <property type="entry name" value="Kinase-like_dom_sf"/>
</dbReference>
<gene>
    <name evidence="4" type="ORF">RGQ29_026678</name>
</gene>